<evidence type="ECO:0000313" key="2">
    <source>
        <dbReference type="EMBL" id="BBF89802.1"/>
    </source>
</evidence>
<feature type="compositionally biased region" description="Polar residues" evidence="1">
    <location>
        <begin position="22"/>
        <end position="34"/>
    </location>
</feature>
<organism evidence="2">
    <name type="scientific">Oryza nivara</name>
    <name type="common">Indian wild rice</name>
    <name type="synonym">Oryza sativa f. spontanea</name>
    <dbReference type="NCBI Taxonomy" id="4536"/>
    <lineage>
        <taxon>Eukaryota</taxon>
        <taxon>Viridiplantae</taxon>
        <taxon>Streptophyta</taxon>
        <taxon>Embryophyta</taxon>
        <taxon>Tracheophyta</taxon>
        <taxon>Spermatophyta</taxon>
        <taxon>Magnoliopsida</taxon>
        <taxon>Liliopsida</taxon>
        <taxon>Poales</taxon>
        <taxon>Poaceae</taxon>
        <taxon>BOP clade</taxon>
        <taxon>Oryzoideae</taxon>
        <taxon>Oryzeae</taxon>
        <taxon>Oryzinae</taxon>
        <taxon>Oryza</taxon>
    </lineage>
</organism>
<evidence type="ECO:0000256" key="1">
    <source>
        <dbReference type="SAM" id="MobiDB-lite"/>
    </source>
</evidence>
<protein>
    <submittedName>
        <fullName evidence="2">Uncharacterized protein</fullName>
    </submittedName>
</protein>
<dbReference type="AlphaFoldDB" id="A0A679BCY4"/>
<sequence>MAEEQFGCSPSRGSTKDDHRQSNPSGMDTNSKQCISLKAVSLKGSKPKDLIVPRSVRNPH</sequence>
<gene>
    <name evidence="2" type="primary">BBa0032F22.11</name>
</gene>
<name>A0A679BCY4_ORYNI</name>
<dbReference type="EMBL" id="AP018872">
    <property type="protein sequence ID" value="BBF89802.1"/>
    <property type="molecule type" value="Genomic_DNA"/>
</dbReference>
<feature type="region of interest" description="Disordered" evidence="1">
    <location>
        <begin position="1"/>
        <end position="60"/>
    </location>
</feature>
<reference evidence="2" key="1">
    <citation type="submission" date="2018-08" db="EMBL/GenBank/DDBJ databases">
        <title>Oryza nivara genomic DNA, chromosome 11, BAC clone:BBa0032F22.</title>
        <authorList>
            <person name="Wu J."/>
            <person name="Kanamori H."/>
        </authorList>
    </citation>
    <scope>NUCLEOTIDE SEQUENCE</scope>
    <source>
        <strain evidence="2">W0106</strain>
    </source>
</reference>
<accession>A0A679BCY4</accession>
<proteinExistence type="predicted"/>